<dbReference type="RefSeq" id="WP_093717862.1">
    <property type="nucleotide sequence ID" value="NZ_FONG01000042.1"/>
</dbReference>
<organism evidence="2 3">
    <name type="scientific">Actinacidiphila alni</name>
    <dbReference type="NCBI Taxonomy" id="380248"/>
    <lineage>
        <taxon>Bacteria</taxon>
        <taxon>Bacillati</taxon>
        <taxon>Actinomycetota</taxon>
        <taxon>Actinomycetes</taxon>
        <taxon>Kitasatosporales</taxon>
        <taxon>Streptomycetaceae</taxon>
        <taxon>Actinacidiphila</taxon>
    </lineage>
</organism>
<dbReference type="STRING" id="380248.SAMN05216251_14210"/>
<accession>A0A1I2MRY8</accession>
<feature type="region of interest" description="Disordered" evidence="1">
    <location>
        <begin position="1"/>
        <end position="27"/>
    </location>
</feature>
<evidence type="ECO:0000313" key="3">
    <source>
        <dbReference type="Proteomes" id="UP000199323"/>
    </source>
</evidence>
<dbReference type="EMBL" id="FONG01000042">
    <property type="protein sequence ID" value="SFF94222.1"/>
    <property type="molecule type" value="Genomic_DNA"/>
</dbReference>
<dbReference type="Proteomes" id="UP000199323">
    <property type="component" value="Unassembled WGS sequence"/>
</dbReference>
<reference evidence="3" key="1">
    <citation type="submission" date="2016-10" db="EMBL/GenBank/DDBJ databases">
        <authorList>
            <person name="Varghese N."/>
            <person name="Submissions S."/>
        </authorList>
    </citation>
    <scope>NUCLEOTIDE SEQUENCE [LARGE SCALE GENOMIC DNA]</scope>
    <source>
        <strain evidence="3">CGMCC 4.3510</strain>
    </source>
</reference>
<proteinExistence type="predicted"/>
<evidence type="ECO:0000256" key="1">
    <source>
        <dbReference type="SAM" id="MobiDB-lite"/>
    </source>
</evidence>
<dbReference type="OrthoDB" id="4296871at2"/>
<feature type="compositionally biased region" description="Basic and acidic residues" evidence="1">
    <location>
        <begin position="1"/>
        <end position="16"/>
    </location>
</feature>
<sequence>MSDARDSATGDGRVRISAEGTASEPHAHLAPVVAAEIGWGNRVLAQWGRSDPLLDDRSLSFLYPLHVDALRRTFGFPPNIKLYAIMPRPGHPREKARLLLTDTDRYVTVHSPLPEDWPYGEGEIAL</sequence>
<dbReference type="AlphaFoldDB" id="A0A1I2MRY8"/>
<evidence type="ECO:0000313" key="2">
    <source>
        <dbReference type="EMBL" id="SFF94222.1"/>
    </source>
</evidence>
<keyword evidence="3" id="KW-1185">Reference proteome</keyword>
<name>A0A1I2MRY8_9ACTN</name>
<gene>
    <name evidence="2" type="ORF">SAMN05216251_14210</name>
</gene>
<protein>
    <submittedName>
        <fullName evidence="2">Uncharacterized protein</fullName>
    </submittedName>
</protein>